<dbReference type="CDD" id="cd01169">
    <property type="entry name" value="HMPP_kinase"/>
    <property type="match status" value="1"/>
</dbReference>
<keyword evidence="8" id="KW-1185">Reference proteome</keyword>
<dbReference type="Gene3D" id="3.40.1190.20">
    <property type="match status" value="1"/>
</dbReference>
<dbReference type="GO" id="GO:0009228">
    <property type="term" value="P:thiamine biosynthetic process"/>
    <property type="evidence" value="ECO:0007669"/>
    <property type="project" value="InterPro"/>
</dbReference>
<keyword evidence="1" id="KW-0808">Transferase</keyword>
<sequence>MGPPTVLTIAGSDSGGGAGIQADLKTFAAFDCFGTSALTAVTAQNTLGVHGVEGISPAMVAHQIEAVLDDIGADAIKTGMLFGEETIRAVVHTLEKRFGKAAEGGRERAKVVVDPVCVSTSGHSLLPLEAVDTLRTVLLPFALVLTPNIPEAEFLVGWQKGSIKSIEDMQRCAAELGSKGVRWVYLKGGHMPLPKGEDGTKVVVDLLWDSVEQKVTTEERPFLDVLNTHGTGCTLAAAVAAELARGKTVPEAVLSAGNYVASAIASSYPVGRGAGPVNHFHPLTRRTLPLPNPHSPAPFTDYLIAHCGDAWTRYVQHPFPNSLAAGTASLESFLHFIQQDYHFLKQYGRSNSLAAYKTEDMKLMAGSIEIVNDVIKETEMHVKYCETYGISREQLQAVPESITNIAYTRYVLDVSSRGDLLDARVVTAPCLIGYGHVGARLVSSNPGVEVDSSDKNPYWGWIQEYGSDWYQGAVRKGIELLEQTLLDSPISPRRLEELAKIFLKATELEIAFWDAAVEAGRKSREEVMRREGLPV</sequence>
<evidence type="ECO:0000313" key="7">
    <source>
        <dbReference type="EMBL" id="GJN93651.1"/>
    </source>
</evidence>
<dbReference type="SUPFAM" id="SSF48613">
    <property type="entry name" value="Heme oxygenase-like"/>
    <property type="match status" value="1"/>
</dbReference>
<dbReference type="Gene3D" id="1.20.910.10">
    <property type="entry name" value="Heme oxygenase-like"/>
    <property type="match status" value="1"/>
</dbReference>
<dbReference type="InterPro" id="IPR004305">
    <property type="entry name" value="Thiaminase-2/PQQC"/>
</dbReference>
<evidence type="ECO:0008006" key="9">
    <source>
        <dbReference type="Google" id="ProtNLM"/>
    </source>
</evidence>
<dbReference type="FunFam" id="3.40.1190.20:FF:000003">
    <property type="entry name" value="Phosphomethylpyrimidine kinase ThiD"/>
    <property type="match status" value="1"/>
</dbReference>
<evidence type="ECO:0000256" key="3">
    <source>
        <dbReference type="ARBA" id="ARBA00022777"/>
    </source>
</evidence>
<dbReference type="AlphaFoldDB" id="A0AAV5GMW6"/>
<dbReference type="Proteomes" id="UP001342314">
    <property type="component" value="Unassembled WGS sequence"/>
</dbReference>
<evidence type="ECO:0000259" key="5">
    <source>
        <dbReference type="Pfam" id="PF03070"/>
    </source>
</evidence>
<dbReference type="InterPro" id="IPR016084">
    <property type="entry name" value="Haem_Oase-like_multi-hlx"/>
</dbReference>
<dbReference type="GO" id="GO:0005829">
    <property type="term" value="C:cytosol"/>
    <property type="evidence" value="ECO:0007669"/>
    <property type="project" value="TreeGrafter"/>
</dbReference>
<name>A0AAV5GMW6_9BASI</name>
<dbReference type="InterPro" id="IPR013749">
    <property type="entry name" value="PM/HMP-P_kinase-1"/>
</dbReference>
<proteinExistence type="predicted"/>
<dbReference type="GO" id="GO:0008972">
    <property type="term" value="F:phosphomethylpyrimidine kinase activity"/>
    <property type="evidence" value="ECO:0007669"/>
    <property type="project" value="InterPro"/>
</dbReference>
<organism evidence="7 8">
    <name type="scientific">Rhodotorula paludigena</name>
    <dbReference type="NCBI Taxonomy" id="86838"/>
    <lineage>
        <taxon>Eukaryota</taxon>
        <taxon>Fungi</taxon>
        <taxon>Dikarya</taxon>
        <taxon>Basidiomycota</taxon>
        <taxon>Pucciniomycotina</taxon>
        <taxon>Microbotryomycetes</taxon>
        <taxon>Sporidiobolales</taxon>
        <taxon>Sporidiobolaceae</taxon>
        <taxon>Rhodotorula</taxon>
    </lineage>
</organism>
<feature type="domain" description="Thiaminase-2/PQQC" evidence="5">
    <location>
        <begin position="310"/>
        <end position="518"/>
    </location>
</feature>
<dbReference type="PANTHER" id="PTHR20858:SF17">
    <property type="entry name" value="HYDROXYMETHYLPYRIMIDINE_PHOSPHOMETHYLPYRIMIDINE KINASE THI20-RELATED"/>
    <property type="match status" value="1"/>
</dbReference>
<keyword evidence="2" id="KW-0547">Nucleotide-binding</keyword>
<dbReference type="Pfam" id="PF03070">
    <property type="entry name" value="TENA_THI-4"/>
    <property type="match status" value="1"/>
</dbReference>
<dbReference type="EMBL" id="BQKY01000014">
    <property type="protein sequence ID" value="GJN93651.1"/>
    <property type="molecule type" value="Genomic_DNA"/>
</dbReference>
<dbReference type="PANTHER" id="PTHR20858">
    <property type="entry name" value="PHOSPHOMETHYLPYRIMIDINE KINASE"/>
    <property type="match status" value="1"/>
</dbReference>
<dbReference type="InterPro" id="IPR004399">
    <property type="entry name" value="HMP/HMP-P_kinase_dom"/>
</dbReference>
<accession>A0AAV5GMW6</accession>
<keyword evidence="4" id="KW-0067">ATP-binding</keyword>
<dbReference type="GO" id="GO:0005524">
    <property type="term" value="F:ATP binding"/>
    <property type="evidence" value="ECO:0007669"/>
    <property type="project" value="UniProtKB-KW"/>
</dbReference>
<feature type="domain" description="Pyridoxamine kinase/Phosphomethylpyrimidine kinase" evidence="6">
    <location>
        <begin position="13"/>
        <end position="278"/>
    </location>
</feature>
<comment type="caution">
    <text evidence="7">The sequence shown here is derived from an EMBL/GenBank/DDBJ whole genome shotgun (WGS) entry which is preliminary data.</text>
</comment>
<dbReference type="CDD" id="cd19367">
    <property type="entry name" value="TenA_C_ScTHI20-like"/>
    <property type="match status" value="1"/>
</dbReference>
<evidence type="ECO:0000256" key="2">
    <source>
        <dbReference type="ARBA" id="ARBA00022741"/>
    </source>
</evidence>
<evidence type="ECO:0000313" key="8">
    <source>
        <dbReference type="Proteomes" id="UP001342314"/>
    </source>
</evidence>
<dbReference type="GO" id="GO:0008902">
    <property type="term" value="F:hydroxymethylpyrimidine kinase activity"/>
    <property type="evidence" value="ECO:0007669"/>
    <property type="project" value="TreeGrafter"/>
</dbReference>
<reference evidence="7 8" key="1">
    <citation type="submission" date="2021-12" db="EMBL/GenBank/DDBJ databases">
        <title>High titer production of polyol ester of fatty acids by Rhodotorula paludigena BS15 towards product separation-free biomass refinery.</title>
        <authorList>
            <person name="Mano J."/>
            <person name="Ono H."/>
            <person name="Tanaka T."/>
            <person name="Naito K."/>
            <person name="Sushida H."/>
            <person name="Ike M."/>
            <person name="Tokuyasu K."/>
            <person name="Kitaoka M."/>
        </authorList>
    </citation>
    <scope>NUCLEOTIDE SEQUENCE [LARGE SCALE GENOMIC DNA]</scope>
    <source>
        <strain evidence="7 8">BS15</strain>
    </source>
</reference>
<dbReference type="InterPro" id="IPR029056">
    <property type="entry name" value="Ribokinase-like"/>
</dbReference>
<dbReference type="NCBIfam" id="TIGR00097">
    <property type="entry name" value="HMP-P_kinase"/>
    <property type="match status" value="1"/>
</dbReference>
<evidence type="ECO:0000259" key="6">
    <source>
        <dbReference type="Pfam" id="PF08543"/>
    </source>
</evidence>
<evidence type="ECO:0000256" key="1">
    <source>
        <dbReference type="ARBA" id="ARBA00022679"/>
    </source>
</evidence>
<evidence type="ECO:0000256" key="4">
    <source>
        <dbReference type="ARBA" id="ARBA00022840"/>
    </source>
</evidence>
<keyword evidence="3" id="KW-0418">Kinase</keyword>
<dbReference type="Pfam" id="PF08543">
    <property type="entry name" value="Phos_pyr_kin"/>
    <property type="match status" value="1"/>
</dbReference>
<dbReference type="SUPFAM" id="SSF53613">
    <property type="entry name" value="Ribokinase-like"/>
    <property type="match status" value="1"/>
</dbReference>
<gene>
    <name evidence="7" type="ORF">Rhopal_006708-T1</name>
</gene>
<protein>
    <recommendedName>
        <fullName evidence="9">Phosphomethylpyrimidine kinase</fullName>
    </recommendedName>
</protein>